<dbReference type="GO" id="GO:0000160">
    <property type="term" value="P:phosphorelay signal transduction system"/>
    <property type="evidence" value="ECO:0007669"/>
    <property type="project" value="InterPro"/>
</dbReference>
<keyword evidence="3" id="KW-0238">DNA-binding</keyword>
<organism evidence="8 9">
    <name type="scientific">Terracoccus luteus</name>
    <dbReference type="NCBI Taxonomy" id="53356"/>
    <lineage>
        <taxon>Bacteria</taxon>
        <taxon>Bacillati</taxon>
        <taxon>Actinomycetota</taxon>
        <taxon>Actinomycetes</taxon>
        <taxon>Micrococcales</taxon>
        <taxon>Intrasporangiaceae</taxon>
        <taxon>Terracoccus</taxon>
    </lineage>
</organism>
<accession>A0A495Y2Q1</accession>
<dbReference type="Gene3D" id="3.40.50.2300">
    <property type="match status" value="1"/>
</dbReference>
<dbReference type="PROSITE" id="PS50110">
    <property type="entry name" value="RESPONSE_REGULATORY"/>
    <property type="match status" value="1"/>
</dbReference>
<dbReference type="SMART" id="SM00448">
    <property type="entry name" value="REC"/>
    <property type="match status" value="1"/>
</dbReference>
<dbReference type="InterPro" id="IPR016032">
    <property type="entry name" value="Sig_transdc_resp-reg_C-effctor"/>
</dbReference>
<reference evidence="8 9" key="1">
    <citation type="submission" date="2018-10" db="EMBL/GenBank/DDBJ databases">
        <title>Sequencing the genomes of 1000 actinobacteria strains.</title>
        <authorList>
            <person name="Klenk H.-P."/>
        </authorList>
    </citation>
    <scope>NUCLEOTIDE SEQUENCE [LARGE SCALE GENOMIC DNA]</scope>
    <source>
        <strain evidence="8 9">DSM 44267</strain>
    </source>
</reference>
<dbReference type="Pfam" id="PF00072">
    <property type="entry name" value="Response_reg"/>
    <property type="match status" value="1"/>
</dbReference>
<evidence type="ECO:0000256" key="5">
    <source>
        <dbReference type="PROSITE-ProRule" id="PRU00169"/>
    </source>
</evidence>
<sequence>MNADALPPTVRIVLVDDHPVVRAGLRALVEGQHDLEVVGEAATPDEAVRAATLERPDVVLMDLSLGDGPGGATGGVQATARVRALDPAPHVLVLTTYDTEADVLRVLDAGATGYLLKDAPPRELFDGIRATARGETVLAPTVARMLVRRAASPAPAVTEREVEVLELLAQGLGNREMARRLLVSEATVKSHLSHVYAKLGVDTRAGAVAAAIERRVIRP</sequence>
<name>A0A495Y2Q1_9MICO</name>
<evidence type="ECO:0000313" key="8">
    <source>
        <dbReference type="EMBL" id="RKT80049.1"/>
    </source>
</evidence>
<dbReference type="AlphaFoldDB" id="A0A495Y2Q1"/>
<keyword evidence="9" id="KW-1185">Reference proteome</keyword>
<dbReference type="SMART" id="SM00421">
    <property type="entry name" value="HTH_LUXR"/>
    <property type="match status" value="1"/>
</dbReference>
<proteinExistence type="predicted"/>
<dbReference type="PROSITE" id="PS50043">
    <property type="entry name" value="HTH_LUXR_2"/>
    <property type="match status" value="1"/>
</dbReference>
<comment type="caution">
    <text evidence="8">The sequence shown here is derived from an EMBL/GenBank/DDBJ whole genome shotgun (WGS) entry which is preliminary data.</text>
</comment>
<keyword evidence="2" id="KW-0805">Transcription regulation</keyword>
<dbReference type="PRINTS" id="PR00038">
    <property type="entry name" value="HTHLUXR"/>
</dbReference>
<evidence type="ECO:0000259" key="7">
    <source>
        <dbReference type="PROSITE" id="PS50110"/>
    </source>
</evidence>
<feature type="domain" description="HTH luxR-type" evidence="6">
    <location>
        <begin position="150"/>
        <end position="215"/>
    </location>
</feature>
<dbReference type="RefSeq" id="WP_245963724.1">
    <property type="nucleotide sequence ID" value="NZ_RBXT01000001.1"/>
</dbReference>
<evidence type="ECO:0000259" key="6">
    <source>
        <dbReference type="PROSITE" id="PS50043"/>
    </source>
</evidence>
<feature type="modified residue" description="4-aspartylphosphate" evidence="5">
    <location>
        <position position="62"/>
    </location>
</feature>
<keyword evidence="1 5" id="KW-0597">Phosphoprotein</keyword>
<dbReference type="PANTHER" id="PTHR43214:SF24">
    <property type="entry name" value="TRANSCRIPTIONAL REGULATORY PROTEIN NARL-RELATED"/>
    <property type="match status" value="1"/>
</dbReference>
<dbReference type="PANTHER" id="PTHR43214">
    <property type="entry name" value="TWO-COMPONENT RESPONSE REGULATOR"/>
    <property type="match status" value="1"/>
</dbReference>
<dbReference type="InterPro" id="IPR058245">
    <property type="entry name" value="NreC/VraR/RcsB-like_REC"/>
</dbReference>
<dbReference type="InterPro" id="IPR011006">
    <property type="entry name" value="CheY-like_superfamily"/>
</dbReference>
<dbReference type="CDD" id="cd17535">
    <property type="entry name" value="REC_NarL-like"/>
    <property type="match status" value="1"/>
</dbReference>
<dbReference type="Proteomes" id="UP000278440">
    <property type="component" value="Unassembled WGS sequence"/>
</dbReference>
<gene>
    <name evidence="8" type="ORF">DFJ68_3528</name>
</gene>
<protein>
    <submittedName>
        <fullName evidence="8">LuxR family two component transcriptional regulator</fullName>
    </submittedName>
</protein>
<evidence type="ECO:0000256" key="4">
    <source>
        <dbReference type="ARBA" id="ARBA00023163"/>
    </source>
</evidence>
<evidence type="ECO:0000313" key="9">
    <source>
        <dbReference type="Proteomes" id="UP000278440"/>
    </source>
</evidence>
<dbReference type="EMBL" id="RBXT01000001">
    <property type="protein sequence ID" value="RKT80049.1"/>
    <property type="molecule type" value="Genomic_DNA"/>
</dbReference>
<dbReference type="SUPFAM" id="SSF46894">
    <property type="entry name" value="C-terminal effector domain of the bipartite response regulators"/>
    <property type="match status" value="1"/>
</dbReference>
<dbReference type="Pfam" id="PF00196">
    <property type="entry name" value="GerE"/>
    <property type="match status" value="1"/>
</dbReference>
<dbReference type="GO" id="GO:0006355">
    <property type="term" value="P:regulation of DNA-templated transcription"/>
    <property type="evidence" value="ECO:0007669"/>
    <property type="project" value="InterPro"/>
</dbReference>
<evidence type="ECO:0000256" key="3">
    <source>
        <dbReference type="ARBA" id="ARBA00023125"/>
    </source>
</evidence>
<dbReference type="CDD" id="cd06170">
    <property type="entry name" value="LuxR_C_like"/>
    <property type="match status" value="1"/>
</dbReference>
<dbReference type="InterPro" id="IPR001789">
    <property type="entry name" value="Sig_transdc_resp-reg_receiver"/>
</dbReference>
<evidence type="ECO:0000256" key="2">
    <source>
        <dbReference type="ARBA" id="ARBA00023015"/>
    </source>
</evidence>
<dbReference type="SUPFAM" id="SSF52172">
    <property type="entry name" value="CheY-like"/>
    <property type="match status" value="1"/>
</dbReference>
<evidence type="ECO:0000256" key="1">
    <source>
        <dbReference type="ARBA" id="ARBA00022553"/>
    </source>
</evidence>
<dbReference type="InterPro" id="IPR039420">
    <property type="entry name" value="WalR-like"/>
</dbReference>
<dbReference type="GO" id="GO:0003677">
    <property type="term" value="F:DNA binding"/>
    <property type="evidence" value="ECO:0007669"/>
    <property type="project" value="UniProtKB-KW"/>
</dbReference>
<feature type="domain" description="Response regulatory" evidence="7">
    <location>
        <begin position="11"/>
        <end position="132"/>
    </location>
</feature>
<dbReference type="InterPro" id="IPR000792">
    <property type="entry name" value="Tscrpt_reg_LuxR_C"/>
</dbReference>
<keyword evidence="4" id="KW-0804">Transcription</keyword>